<dbReference type="STRING" id="1408163.A0A0F4YIE3"/>
<name>A0A0F4YIE3_RASE3</name>
<reference evidence="3 4" key="1">
    <citation type="submission" date="2015-04" db="EMBL/GenBank/DDBJ databases">
        <authorList>
            <person name="Heijne W.H."/>
            <person name="Fedorova N.D."/>
            <person name="Nierman W.C."/>
            <person name="Vollebregt A.W."/>
            <person name="Zhao Z."/>
            <person name="Wu L."/>
            <person name="Kumar M."/>
            <person name="Stam H."/>
            <person name="van den Berg M.A."/>
            <person name="Pel H.J."/>
        </authorList>
    </citation>
    <scope>NUCLEOTIDE SEQUENCE [LARGE SCALE GENOMIC DNA]</scope>
    <source>
        <strain evidence="3 4">CBS 393.64</strain>
    </source>
</reference>
<dbReference type="Pfam" id="PF00855">
    <property type="entry name" value="PWWP"/>
    <property type="match status" value="1"/>
</dbReference>
<dbReference type="Gene3D" id="2.30.30.140">
    <property type="match status" value="1"/>
</dbReference>
<evidence type="ECO:0000256" key="1">
    <source>
        <dbReference type="SAM" id="MobiDB-lite"/>
    </source>
</evidence>
<dbReference type="InterPro" id="IPR026093">
    <property type="entry name" value="MGARP"/>
</dbReference>
<dbReference type="RefSeq" id="XP_013324233.1">
    <property type="nucleotide sequence ID" value="XM_013468779.1"/>
</dbReference>
<dbReference type="SUPFAM" id="SSF63748">
    <property type="entry name" value="Tudor/PWWP/MBT"/>
    <property type="match status" value="1"/>
</dbReference>
<feature type="compositionally biased region" description="Basic and acidic residues" evidence="1">
    <location>
        <begin position="497"/>
        <end position="560"/>
    </location>
</feature>
<organism evidence="3 4">
    <name type="scientific">Rasamsonia emersonii (strain ATCC 16479 / CBS 393.64 / IMI 116815)</name>
    <dbReference type="NCBI Taxonomy" id="1408163"/>
    <lineage>
        <taxon>Eukaryota</taxon>
        <taxon>Fungi</taxon>
        <taxon>Dikarya</taxon>
        <taxon>Ascomycota</taxon>
        <taxon>Pezizomycotina</taxon>
        <taxon>Eurotiomycetes</taxon>
        <taxon>Eurotiomycetidae</taxon>
        <taxon>Eurotiales</taxon>
        <taxon>Trichocomaceae</taxon>
        <taxon>Rasamsonia</taxon>
    </lineage>
</organism>
<feature type="compositionally biased region" description="Low complexity" evidence="1">
    <location>
        <begin position="1"/>
        <end position="26"/>
    </location>
</feature>
<keyword evidence="4" id="KW-1185">Reference proteome</keyword>
<evidence type="ECO:0000313" key="3">
    <source>
        <dbReference type="EMBL" id="KKA17621.1"/>
    </source>
</evidence>
<protein>
    <submittedName>
        <fullName evidence="3">PWWP domain protein</fullName>
    </submittedName>
</protein>
<proteinExistence type="predicted"/>
<feature type="compositionally biased region" description="Basic and acidic residues" evidence="1">
    <location>
        <begin position="370"/>
        <end position="396"/>
    </location>
</feature>
<feature type="domain" description="PWWP" evidence="2">
    <location>
        <begin position="137"/>
        <end position="220"/>
    </location>
</feature>
<comment type="caution">
    <text evidence="3">The sequence shown here is derived from an EMBL/GenBank/DDBJ whole genome shotgun (WGS) entry which is preliminary data.</text>
</comment>
<dbReference type="InterPro" id="IPR000313">
    <property type="entry name" value="PWWP_dom"/>
</dbReference>
<dbReference type="SMART" id="SM00293">
    <property type="entry name" value="PWWP"/>
    <property type="match status" value="1"/>
</dbReference>
<feature type="region of interest" description="Disordered" evidence="1">
    <location>
        <begin position="264"/>
        <end position="396"/>
    </location>
</feature>
<dbReference type="PANTHER" id="PTHR22910:SF6">
    <property type="entry name" value="PROTEIN MGARP"/>
    <property type="match status" value="1"/>
</dbReference>
<dbReference type="Proteomes" id="UP000053958">
    <property type="component" value="Unassembled WGS sequence"/>
</dbReference>
<accession>A0A0F4YIE3</accession>
<feature type="region of interest" description="Disordered" evidence="1">
    <location>
        <begin position="493"/>
        <end position="603"/>
    </location>
</feature>
<dbReference type="GeneID" id="25320695"/>
<dbReference type="EMBL" id="LASV01000598">
    <property type="protein sequence ID" value="KKA17621.1"/>
    <property type="molecule type" value="Genomic_DNA"/>
</dbReference>
<evidence type="ECO:0000259" key="2">
    <source>
        <dbReference type="PROSITE" id="PS50812"/>
    </source>
</evidence>
<sequence>MSEEAPVAPAVAADAGDSVAGRASSAEPKPDAPESASRPDNEPEKAPEGDDKPAEESAASESAETKPADTTAPAESADANGKEDGDAAAAEAETVEANGTRTPASAKKASAKRKSTGGASARKRKSQQRVTHLDAKPGEYYLARLKSFPPWPAIICDEEMLPQSLLNTRPVTTKQADGTYKEPYADGGKRVYERTFPIMFLETNEFAWIPNTDLTPLDPESCKNVPEKGKGKTLLAAYRVAAENHDLQYFKDLLAEHQRAVQQEAEEREAKAAAKAAAKAQKEEKKKRRKSATAAEEAEDIEMDEADQEDHEKPKSARKRKKDAESDVEEEKPSKTPKTTTKLKLTTPKTPTETGKKAATSAKTGKQKKAGKEEEAAVETPKEPPKQIDPQEAKAKKEKEILFIRHKLQKGFLSRDQAPKEEEMAAMSNYIAKLETQTDLEVSIIRATKINKVLKAIIKLNSIPKDEEYQFRRRSIDILSKWKNLLESDVAAAGAEEAAKETKPKTNGVHKEEEGAEAEKADKADAQETEEKPVEKPEGKQEETPAKEEEKEAGESKDEPMPDAETEEKAQAPEPAKEEESPAADSEKPEKPTEEKPAEETTA</sequence>
<feature type="compositionally biased region" description="Basic and acidic residues" evidence="1">
    <location>
        <begin position="567"/>
        <end position="603"/>
    </location>
</feature>
<dbReference type="PROSITE" id="PS50812">
    <property type="entry name" value="PWWP"/>
    <property type="match status" value="1"/>
</dbReference>
<evidence type="ECO:0000313" key="4">
    <source>
        <dbReference type="Proteomes" id="UP000053958"/>
    </source>
</evidence>
<feature type="compositionally biased region" description="Low complexity" evidence="1">
    <location>
        <begin position="336"/>
        <end position="364"/>
    </location>
</feature>
<feature type="compositionally biased region" description="Low complexity" evidence="1">
    <location>
        <begin position="87"/>
        <end position="108"/>
    </location>
</feature>
<dbReference type="GO" id="GO:0005739">
    <property type="term" value="C:mitochondrion"/>
    <property type="evidence" value="ECO:0007669"/>
    <property type="project" value="InterPro"/>
</dbReference>
<feature type="compositionally biased region" description="Acidic residues" evidence="1">
    <location>
        <begin position="296"/>
        <end position="309"/>
    </location>
</feature>
<feature type="region of interest" description="Disordered" evidence="1">
    <location>
        <begin position="1"/>
        <end position="132"/>
    </location>
</feature>
<feature type="compositionally biased region" description="Basic residues" evidence="1">
    <location>
        <begin position="109"/>
        <end position="127"/>
    </location>
</feature>
<dbReference type="AlphaFoldDB" id="A0A0F4YIE3"/>
<feature type="compositionally biased region" description="Basic and acidic residues" evidence="1">
    <location>
        <begin position="28"/>
        <end position="55"/>
    </location>
</feature>
<dbReference type="OrthoDB" id="62853at2759"/>
<gene>
    <name evidence="3" type="ORF">T310_8435</name>
</gene>
<dbReference type="PANTHER" id="PTHR22910">
    <property type="entry name" value="PROTEIN MGARP"/>
    <property type="match status" value="1"/>
</dbReference>